<organism evidence="1 2">
    <name type="scientific">Cajanus cajan</name>
    <name type="common">Pigeon pea</name>
    <name type="synonym">Cajanus indicus</name>
    <dbReference type="NCBI Taxonomy" id="3821"/>
    <lineage>
        <taxon>Eukaryota</taxon>
        <taxon>Viridiplantae</taxon>
        <taxon>Streptophyta</taxon>
        <taxon>Embryophyta</taxon>
        <taxon>Tracheophyta</taxon>
        <taxon>Spermatophyta</taxon>
        <taxon>Magnoliopsida</taxon>
        <taxon>eudicotyledons</taxon>
        <taxon>Gunneridae</taxon>
        <taxon>Pentapetalae</taxon>
        <taxon>rosids</taxon>
        <taxon>fabids</taxon>
        <taxon>Fabales</taxon>
        <taxon>Fabaceae</taxon>
        <taxon>Papilionoideae</taxon>
        <taxon>50 kb inversion clade</taxon>
        <taxon>NPAAA clade</taxon>
        <taxon>indigoferoid/millettioid clade</taxon>
        <taxon>Phaseoleae</taxon>
        <taxon>Cajanus</taxon>
    </lineage>
</organism>
<gene>
    <name evidence="1" type="ORF">KK1_029089</name>
</gene>
<dbReference type="Proteomes" id="UP000075243">
    <property type="component" value="Unassembled WGS sequence"/>
</dbReference>
<evidence type="ECO:0000313" key="2">
    <source>
        <dbReference type="Proteomes" id="UP000075243"/>
    </source>
</evidence>
<reference evidence="1" key="1">
    <citation type="journal article" date="2012" name="Nat. Biotechnol.">
        <title>Draft genome sequence of pigeonpea (Cajanus cajan), an orphan legume crop of resource-poor farmers.</title>
        <authorList>
            <person name="Varshney R.K."/>
            <person name="Chen W."/>
            <person name="Li Y."/>
            <person name="Bharti A.K."/>
            <person name="Saxena R.K."/>
            <person name="Schlueter J.A."/>
            <person name="Donoghue M.T."/>
            <person name="Azam S."/>
            <person name="Fan G."/>
            <person name="Whaley A.M."/>
            <person name="Farmer A.D."/>
            <person name="Sheridan J."/>
            <person name="Iwata A."/>
            <person name="Tuteja R."/>
            <person name="Penmetsa R.V."/>
            <person name="Wu W."/>
            <person name="Upadhyaya H.D."/>
            <person name="Yang S.P."/>
            <person name="Shah T."/>
            <person name="Saxena K.B."/>
            <person name="Michael T."/>
            <person name="McCombie W.R."/>
            <person name="Yang B."/>
            <person name="Zhang G."/>
            <person name="Yang H."/>
            <person name="Wang J."/>
            <person name="Spillane C."/>
            <person name="Cook D.R."/>
            <person name="May G.D."/>
            <person name="Xu X."/>
            <person name="Jackson S.A."/>
        </authorList>
    </citation>
    <scope>NUCLEOTIDE SEQUENCE [LARGE SCALE GENOMIC DNA]</scope>
</reference>
<dbReference type="OMA" id="WKHESNG"/>
<keyword evidence="2" id="KW-1185">Reference proteome</keyword>
<sequence length="80" mass="9814">MGTWNGALWIWGLKWRTRWLRRDDTQLQELESLLREVSLDNMHQDFWVWDPGQDEKYTVNSAYKEKLSWKYGRDEIPVLK</sequence>
<dbReference type="EMBL" id="KQ483482">
    <property type="protein sequence ID" value="KYP49155.1"/>
    <property type="molecule type" value="Genomic_DNA"/>
</dbReference>
<name>A0A151S2U2_CAJCA</name>
<protein>
    <submittedName>
        <fullName evidence="1">Uncharacterized protein</fullName>
    </submittedName>
</protein>
<dbReference type="AlphaFoldDB" id="A0A151S2U2"/>
<dbReference type="Gramene" id="C.cajan_27860.t">
    <property type="protein sequence ID" value="C.cajan_27860.t.cds1"/>
    <property type="gene ID" value="C.cajan_27860"/>
</dbReference>
<evidence type="ECO:0000313" key="1">
    <source>
        <dbReference type="EMBL" id="KYP49155.1"/>
    </source>
</evidence>
<accession>A0A151S2U2</accession>
<proteinExistence type="predicted"/>